<comment type="caution">
    <text evidence="1">The sequence shown here is derived from an EMBL/GenBank/DDBJ whole genome shotgun (WGS) entry which is preliminary data.</text>
</comment>
<dbReference type="InterPro" id="IPR036291">
    <property type="entry name" value="NAD(P)-bd_dom_sf"/>
</dbReference>
<proteinExistence type="predicted"/>
<gene>
    <name evidence="1" type="ORF">EV207_11585</name>
</gene>
<keyword evidence="2" id="KW-1185">Reference proteome</keyword>
<organism evidence="1 2">
    <name type="scientific">Scopulibacillus darangshiensis</name>
    <dbReference type="NCBI Taxonomy" id="442528"/>
    <lineage>
        <taxon>Bacteria</taxon>
        <taxon>Bacillati</taxon>
        <taxon>Bacillota</taxon>
        <taxon>Bacilli</taxon>
        <taxon>Bacillales</taxon>
        <taxon>Sporolactobacillaceae</taxon>
        <taxon>Scopulibacillus</taxon>
    </lineage>
</organism>
<dbReference type="AlphaFoldDB" id="A0A4R2P299"/>
<name>A0A4R2P299_9BACL</name>
<evidence type="ECO:0008006" key="3">
    <source>
        <dbReference type="Google" id="ProtNLM"/>
    </source>
</evidence>
<evidence type="ECO:0000313" key="2">
    <source>
        <dbReference type="Proteomes" id="UP000295416"/>
    </source>
</evidence>
<evidence type="ECO:0000313" key="1">
    <source>
        <dbReference type="EMBL" id="TCP28849.1"/>
    </source>
</evidence>
<reference evidence="1 2" key="1">
    <citation type="submission" date="2019-03" db="EMBL/GenBank/DDBJ databases">
        <title>Genomic Encyclopedia of Type Strains, Phase IV (KMG-IV): sequencing the most valuable type-strain genomes for metagenomic binning, comparative biology and taxonomic classification.</title>
        <authorList>
            <person name="Goeker M."/>
        </authorList>
    </citation>
    <scope>NUCLEOTIDE SEQUENCE [LARGE SCALE GENOMIC DNA]</scope>
    <source>
        <strain evidence="1 2">DSM 19377</strain>
    </source>
</reference>
<dbReference type="EMBL" id="SLXK01000015">
    <property type="protein sequence ID" value="TCP28849.1"/>
    <property type="molecule type" value="Genomic_DNA"/>
</dbReference>
<accession>A0A4R2P299</accession>
<dbReference type="PANTHER" id="PTHR44147:SF2">
    <property type="entry name" value="DEHYDROGENASE_REDUCTASE SDR FAMILY MEMBER 1"/>
    <property type="match status" value="1"/>
</dbReference>
<dbReference type="PANTHER" id="PTHR44147">
    <property type="entry name" value="DEHYDROGENASE/REDUCTASE SDR FAMILY MEMBER 1"/>
    <property type="match status" value="1"/>
</dbReference>
<dbReference type="Gene3D" id="3.40.50.720">
    <property type="entry name" value="NAD(P)-binding Rossmann-like Domain"/>
    <property type="match status" value="1"/>
</dbReference>
<dbReference type="Proteomes" id="UP000295416">
    <property type="component" value="Unassembled WGS sequence"/>
</dbReference>
<dbReference type="SUPFAM" id="SSF51735">
    <property type="entry name" value="NAD(P)-binding Rossmann-fold domains"/>
    <property type="match status" value="1"/>
</dbReference>
<sequence length="35" mass="3392">MTSLNGKIALVTGASRGAGRGIAVELGKAGATVYT</sequence>
<protein>
    <recommendedName>
        <fullName evidence="3">Short subunit dehydrogenase</fullName>
    </recommendedName>
</protein>